<evidence type="ECO:0000313" key="2">
    <source>
        <dbReference type="EMBL" id="TWI17216.1"/>
    </source>
</evidence>
<dbReference type="EMBL" id="VLKT01000111">
    <property type="protein sequence ID" value="TWI17216.1"/>
    <property type="molecule type" value="Genomic_DNA"/>
</dbReference>
<reference evidence="2 3" key="1">
    <citation type="journal article" date="2015" name="Stand. Genomic Sci.">
        <title>Genomic Encyclopedia of Bacterial and Archaeal Type Strains, Phase III: the genomes of soil and plant-associated and newly described type strains.</title>
        <authorList>
            <person name="Whitman W.B."/>
            <person name="Woyke T."/>
            <person name="Klenk H.P."/>
            <person name="Zhou Y."/>
            <person name="Lilburn T.G."/>
            <person name="Beck B.J."/>
            <person name="De Vos P."/>
            <person name="Vandamme P."/>
            <person name="Eisen J.A."/>
            <person name="Garrity G."/>
            <person name="Hugenholtz P."/>
            <person name="Kyrpides N.C."/>
        </authorList>
    </citation>
    <scope>NUCLEOTIDE SEQUENCE [LARGE SCALE GENOMIC DNA]</scope>
    <source>
        <strain evidence="2 3">CGMCC 1.2546</strain>
    </source>
</reference>
<dbReference type="Pfam" id="PF07813">
    <property type="entry name" value="LTXXQ"/>
    <property type="match status" value="1"/>
</dbReference>
<proteinExistence type="predicted"/>
<dbReference type="Proteomes" id="UP000317122">
    <property type="component" value="Unassembled WGS sequence"/>
</dbReference>
<keyword evidence="3" id="KW-1185">Reference proteome</keyword>
<organism evidence="2 3">
    <name type="scientific">Mesorhizobium tianshanense</name>
    <dbReference type="NCBI Taxonomy" id="39844"/>
    <lineage>
        <taxon>Bacteria</taxon>
        <taxon>Pseudomonadati</taxon>
        <taxon>Pseudomonadota</taxon>
        <taxon>Alphaproteobacteria</taxon>
        <taxon>Hyphomicrobiales</taxon>
        <taxon>Phyllobacteriaceae</taxon>
        <taxon>Mesorhizobium</taxon>
    </lineage>
</organism>
<dbReference type="AlphaFoldDB" id="A0A562MBB1"/>
<feature type="chain" id="PRO_5021942487" evidence="1">
    <location>
        <begin position="19"/>
        <end position="174"/>
    </location>
</feature>
<dbReference type="OrthoDB" id="7283650at2"/>
<accession>A0A562MBB1</accession>
<sequence length="174" mass="18144">MTRLFVCAALAFAMSATALSPSSAQNAGGPGGMMGMMGGGCPTIGMMGRGGWGEGLQGHGMMRRQPKMGAMVDGRLAYLKGELDITDAQAAAWDGYASAVKARVELMKGMHESMFETMQKGTATELMDARIAGMEAMLEAMKAMKPATEALYAALSDEQKKVADELIGADCGAM</sequence>
<evidence type="ECO:0000256" key="1">
    <source>
        <dbReference type="SAM" id="SignalP"/>
    </source>
</evidence>
<evidence type="ECO:0000313" key="3">
    <source>
        <dbReference type="Proteomes" id="UP000317122"/>
    </source>
</evidence>
<name>A0A562MBB1_9HYPH</name>
<keyword evidence="1" id="KW-0732">Signal</keyword>
<dbReference type="GO" id="GO:0042597">
    <property type="term" value="C:periplasmic space"/>
    <property type="evidence" value="ECO:0007669"/>
    <property type="project" value="InterPro"/>
</dbReference>
<comment type="caution">
    <text evidence="2">The sequence shown here is derived from an EMBL/GenBank/DDBJ whole genome shotgun (WGS) entry which is preliminary data.</text>
</comment>
<dbReference type="InterPro" id="IPR012899">
    <property type="entry name" value="LTXXQ"/>
</dbReference>
<feature type="signal peptide" evidence="1">
    <location>
        <begin position="1"/>
        <end position="18"/>
    </location>
</feature>
<protein>
    <submittedName>
        <fullName evidence="2">LTXXQ motif family protein</fullName>
    </submittedName>
</protein>
<gene>
    <name evidence="2" type="ORF">IQ26_07567</name>
</gene>